<accession>A0A4U0VJW3</accession>
<evidence type="ECO:0000256" key="2">
    <source>
        <dbReference type="ARBA" id="ARBA00010186"/>
    </source>
</evidence>
<evidence type="ECO:0000256" key="4">
    <source>
        <dbReference type="SAM" id="MobiDB-lite"/>
    </source>
</evidence>
<feature type="region of interest" description="Disordered" evidence="4">
    <location>
        <begin position="464"/>
        <end position="484"/>
    </location>
</feature>
<feature type="region of interest" description="Disordered" evidence="4">
    <location>
        <begin position="418"/>
        <end position="440"/>
    </location>
</feature>
<dbReference type="GO" id="GO:0006606">
    <property type="term" value="P:protein import into nucleus"/>
    <property type="evidence" value="ECO:0007669"/>
    <property type="project" value="TreeGrafter"/>
</dbReference>
<evidence type="ECO:0000256" key="3">
    <source>
        <dbReference type="ARBA" id="ARBA00023242"/>
    </source>
</evidence>
<gene>
    <name evidence="5" type="ORF">B0A54_00171</name>
</gene>
<comment type="similarity">
    <text evidence="2">Belongs to the nucleoporin interacting component (NIC) family.</text>
</comment>
<keyword evidence="3" id="KW-0539">Nucleus</keyword>
<dbReference type="STRING" id="329885.A0A4U0VJW3"/>
<proteinExistence type="inferred from homology"/>
<name>A0A4U0VJW3_9PEZI</name>
<dbReference type="EMBL" id="NAJP01000001">
    <property type="protein sequence ID" value="TKA49504.1"/>
    <property type="molecule type" value="Genomic_DNA"/>
</dbReference>
<dbReference type="GO" id="GO:0017056">
    <property type="term" value="F:structural constituent of nuclear pore"/>
    <property type="evidence" value="ECO:0007669"/>
    <property type="project" value="InterPro"/>
</dbReference>
<comment type="caution">
    <text evidence="5">The sequence shown here is derived from an EMBL/GenBank/DDBJ whole genome shotgun (WGS) entry which is preliminary data.</text>
</comment>
<dbReference type="Pfam" id="PF04097">
    <property type="entry name" value="Nic96"/>
    <property type="match status" value="1"/>
</dbReference>
<evidence type="ECO:0000313" key="6">
    <source>
        <dbReference type="Proteomes" id="UP000310066"/>
    </source>
</evidence>
<dbReference type="PANTHER" id="PTHR11225">
    <property type="entry name" value="NUCLEAR PORE COMPLEX PROTEIN NUP93 NUCLEOPORIN NUP93 DEAD EYE PROTEIN"/>
    <property type="match status" value="1"/>
</dbReference>
<evidence type="ECO:0008006" key="7">
    <source>
        <dbReference type="Google" id="ProtNLM"/>
    </source>
</evidence>
<dbReference type="InterPro" id="IPR007231">
    <property type="entry name" value="Nucleoporin_int_Nup93/Nic96"/>
</dbReference>
<dbReference type="GO" id="GO:0005643">
    <property type="term" value="C:nuclear pore"/>
    <property type="evidence" value="ECO:0007669"/>
    <property type="project" value="InterPro"/>
</dbReference>
<organism evidence="5 6">
    <name type="scientific">Friedmanniomyces endolithicus</name>
    <dbReference type="NCBI Taxonomy" id="329885"/>
    <lineage>
        <taxon>Eukaryota</taxon>
        <taxon>Fungi</taxon>
        <taxon>Dikarya</taxon>
        <taxon>Ascomycota</taxon>
        <taxon>Pezizomycotina</taxon>
        <taxon>Dothideomycetes</taxon>
        <taxon>Dothideomycetidae</taxon>
        <taxon>Mycosphaerellales</taxon>
        <taxon>Teratosphaeriaceae</taxon>
        <taxon>Friedmanniomyces</taxon>
    </lineage>
</organism>
<dbReference type="PANTHER" id="PTHR11225:SF4">
    <property type="entry name" value="NUCLEAR PORE COMPLEX PROTEIN NUP93"/>
    <property type="match status" value="1"/>
</dbReference>
<dbReference type="OrthoDB" id="203824at2759"/>
<evidence type="ECO:0000256" key="1">
    <source>
        <dbReference type="ARBA" id="ARBA00004259"/>
    </source>
</evidence>
<reference evidence="5 6" key="1">
    <citation type="submission" date="2017-03" db="EMBL/GenBank/DDBJ databases">
        <title>Genomes of endolithic fungi from Antarctica.</title>
        <authorList>
            <person name="Coleine C."/>
            <person name="Masonjones S."/>
            <person name="Stajich J.E."/>
        </authorList>
    </citation>
    <scope>NUCLEOTIDE SEQUENCE [LARGE SCALE GENOMIC DNA]</scope>
    <source>
        <strain evidence="5 6">CCFEE 5311</strain>
    </source>
</reference>
<comment type="subcellular location">
    <subcellularLocation>
        <location evidence="1">Nucleus envelope</location>
    </subcellularLocation>
</comment>
<sequence>MSPSSCLSSEGHEKINSELHFGGIMERKVEVLVAVVTPRGMADLFSRITPRDAAPAQTGGGGMFGGAAAAALATTRPTGASLFSMAPTSAAAGSGGLFGATASTGGGMFGGTAATATSQPASTGISKSLASAAPLGNGLGNLFGGASNAPTQPAAAGSSLFGNTFGGNAQTSQPTGASLFGGAAPSQPAKSLFTSTVNSNTQAQGNANASVFGTNVLPSQQSLQPPLVQRAYDPNVPAAQPSYFQALLDKGNKRMVEDNSGLPQLQYGLQDIQRKVRNVGQGGPSAGLGRGGSANTRSQYVLAASGVNVGESLRDIESLMDITSTARAQAAAPEVPDYSAMSGVKDFLGEYHRNNFQEMIDSRLQQAQDDFNKMVDEQLHMQPVDWQRYRNRIDVHFGLRKPDENGDEAVDGAAAHAGSFGRSRRSKMHGSSAFGLPDATRSVIGTPGPNGMRQSTFNDVADKLPSEGIRPAPEDRTQRVKQDRYSGKIKDLNVARIQESVYPIMTRFAEVEAEPSNEDTSMLVSAYKALIRITGEDASKENLSEPGVVKERQYAQSYLDESSATKRQGSVRKRIIDGSRKFLEGQFYDQLKATVARSPREANIGGVPTSVAEVKGYVRVRAARKELGPDIEILQEINGDYCWAVIFYMLRAGLYEQAAQYLNENAAAFKQIDRKFIGYLRAYISSPEHRLTPDMQTAISNEYSTRQRLAPENSIDPYRMMCYKIVGRCDLSHRSLDAITNDMMDWMWLQFALAREYDKREELAHEAFGLDDLRLSIKEIGERYFGASSEIANAPTTFFFMQILAGMFEKAVADLYPHNYVSATHFAIALDFYGLLRVSGDLSNDDLLSYTTRQQPQIAFGSLIGLYTRDFRTANATAAVDYLTLICLNADLTGDIGKAQKELCYQALIEVVLETREFAQLLGDVRSDGQRIKGAVEQRLKLIKLENERDFLKHITLVAARTAEDQSRTTDAALLFHLAEDYDKVIQVVNDAVSVYLTTEIGEQPARLVPLKPRTQQLHGVQPQDERLSSLSLTAIDDPVQLAVSMSGLYKSNDVYVRKIQGDNLEITHRLLTLASARENLEQSRFAEVIDDVTTSNLLPAAAAGNLSAIRARAQAFDQMPAVLARTVGHVMLWTVVACRSQAEKLRRAEFETGFQREAIERCGQTARDVVVFAGLVRYRLPGRVWEMLALAGQEGAMYRPVSPALAEETQDRRYNFPNNFWPDQGGTRRTFPAELPFREYDPVGRCWRQGPHRLRNFRPNYYFTRPCDGKRTGTLGRLKDALTGEGPDVFVTISGDKRTLMRDRPQKWQWAGWGAPDPNACRYDKDWREQDAMPLLGRDMWHGGKAYNFRDRKFHRPRVWWYTNPNSDWVWANAQWEDGARRSDMSPLNKQFVSGLQMTKVPLGSGSGRWRAGGRERRI</sequence>
<dbReference type="GO" id="GO:0016973">
    <property type="term" value="P:poly(A)+ mRNA export from nucleus"/>
    <property type="evidence" value="ECO:0007669"/>
    <property type="project" value="TreeGrafter"/>
</dbReference>
<evidence type="ECO:0000313" key="5">
    <source>
        <dbReference type="EMBL" id="TKA49504.1"/>
    </source>
</evidence>
<feature type="compositionally biased region" description="Basic and acidic residues" evidence="4">
    <location>
        <begin position="472"/>
        <end position="484"/>
    </location>
</feature>
<protein>
    <recommendedName>
        <fullName evidence="7">Nucleoporin NIC96</fullName>
    </recommendedName>
</protein>
<dbReference type="Proteomes" id="UP000310066">
    <property type="component" value="Unassembled WGS sequence"/>
</dbReference>